<protein>
    <submittedName>
        <fullName evidence="4">AcsA protein</fullName>
    </submittedName>
</protein>
<sequence length="621" mass="70285">MNATDMAARQVMQDLIDCLLAEEFFASAPLRLADAAQWEGGPGRPPAFAALDPQQRIWEWCCDEPEQRFIVAALRPGITQSWEKVPGSPVYLRHGELWHELSPERFMSLVLKALAPRYPDNEKGLALFMEVLRTSVRQTELSLDHRIDTGALLERDNAAFFLAMEQWASLRDRPYHPLAKAKQGLTDEQYRHYQAEFARPVALHWVAVERAVLQYGDGAAPQGESPADYLLSPSQQTELQAEMRRRGIAESHIALPVHPWQFEQVLEAQLGEAFERGDCQRLEFNAASFYATSSLRSMARPGHSADQLKLPMAIHSLGASRYLPAVKMINGSLSEALLRQAREQDEVLSQTLHVCDESKWWAFMPPGATLFDEAPRHLSAMVRSYPSGLLDDPACRLLPMAALGTPLPGSDRHFFDDWLQCRELPVNASSVLVLFRELCHRFLDVNLRMFRLGMLGEVHGQNAVLVWRAGQVQGLLLRDHDSLRLYVPWLKRNGMSDPGYRIKQGHAQTLYHERPEDLLFWLQTLGMQVNLRAIIDTLEQLYGLPAASSWAALREVMEERIAAIGFDDEAREMLHHRLFASPHWPLKLLLRPMVERAGGPGSMPFGKGQVINPFHRIGRVS</sequence>
<organism evidence="4 5">
    <name type="scientific">Halotalea alkalilenta</name>
    <dbReference type="NCBI Taxonomy" id="376489"/>
    <lineage>
        <taxon>Bacteria</taxon>
        <taxon>Pseudomonadati</taxon>
        <taxon>Pseudomonadota</taxon>
        <taxon>Gammaproteobacteria</taxon>
        <taxon>Oceanospirillales</taxon>
        <taxon>Halomonadaceae</taxon>
        <taxon>Halotalea</taxon>
    </lineage>
</organism>
<dbReference type="EMBL" id="CP015243">
    <property type="protein sequence ID" value="ANF58199.1"/>
    <property type="molecule type" value="Genomic_DNA"/>
</dbReference>
<dbReference type="STRING" id="376489.A5892_12590"/>
<dbReference type="KEGG" id="haa:A5892_12590"/>
<evidence type="ECO:0000313" key="4">
    <source>
        <dbReference type="EMBL" id="ANF58199.1"/>
    </source>
</evidence>
<dbReference type="GO" id="GO:0019290">
    <property type="term" value="P:siderophore biosynthetic process"/>
    <property type="evidence" value="ECO:0007669"/>
    <property type="project" value="InterPro"/>
</dbReference>
<dbReference type="InterPro" id="IPR022770">
    <property type="entry name" value="IucA/IucC-like_C"/>
</dbReference>
<reference evidence="4 5" key="1">
    <citation type="submission" date="2016-04" db="EMBL/GenBank/DDBJ databases">
        <title>Complete Genome Sequence of Halotalea alkalilenta IHB B 13600.</title>
        <authorList>
            <person name="Swarnkar M.K."/>
            <person name="Sharma A."/>
            <person name="Kaushal K."/>
            <person name="Soni R."/>
            <person name="Rana S."/>
            <person name="Singh A.K."/>
            <person name="Gulati A."/>
        </authorList>
    </citation>
    <scope>NUCLEOTIDE SEQUENCE [LARGE SCALE GENOMIC DNA]</scope>
    <source>
        <strain evidence="4 5">IHB B 13600</strain>
    </source>
</reference>
<keyword evidence="5" id="KW-1185">Reference proteome</keyword>
<proteinExistence type="predicted"/>
<dbReference type="Pfam" id="PF06276">
    <property type="entry name" value="FhuF"/>
    <property type="match status" value="1"/>
</dbReference>
<evidence type="ECO:0000259" key="2">
    <source>
        <dbReference type="Pfam" id="PF04183"/>
    </source>
</evidence>
<dbReference type="PANTHER" id="PTHR34384:SF6">
    <property type="entry name" value="STAPHYLOFERRIN B SYNTHASE"/>
    <property type="match status" value="1"/>
</dbReference>
<dbReference type="Gene3D" id="1.10.510.40">
    <property type="match status" value="1"/>
</dbReference>
<dbReference type="AlphaFoldDB" id="A0A172YFZ2"/>
<accession>A0A172YFZ2</accession>
<dbReference type="PANTHER" id="PTHR34384">
    <property type="entry name" value="L-2,3-DIAMINOPROPANOATE--CITRATE LIGASE"/>
    <property type="match status" value="1"/>
</dbReference>
<dbReference type="GO" id="GO:0016881">
    <property type="term" value="F:acid-amino acid ligase activity"/>
    <property type="evidence" value="ECO:0007669"/>
    <property type="project" value="UniProtKB-ARBA"/>
</dbReference>
<comment type="pathway">
    <text evidence="1">Siderophore biosynthesis.</text>
</comment>
<feature type="domain" description="Aerobactin siderophore biosynthesis IucA/IucC-like C-terminal" evidence="3">
    <location>
        <begin position="449"/>
        <end position="596"/>
    </location>
</feature>
<dbReference type="Proteomes" id="UP000077875">
    <property type="component" value="Chromosome"/>
</dbReference>
<evidence type="ECO:0000256" key="1">
    <source>
        <dbReference type="ARBA" id="ARBA00004924"/>
    </source>
</evidence>
<dbReference type="Pfam" id="PF04183">
    <property type="entry name" value="IucA_IucC"/>
    <property type="match status" value="1"/>
</dbReference>
<evidence type="ECO:0000313" key="5">
    <source>
        <dbReference type="Proteomes" id="UP000077875"/>
    </source>
</evidence>
<name>A0A172YFZ2_9GAMM</name>
<dbReference type="InterPro" id="IPR037455">
    <property type="entry name" value="LucA/IucC-like"/>
</dbReference>
<dbReference type="InterPro" id="IPR007310">
    <property type="entry name" value="Aerobactin_biosyn_IucA/IucC_N"/>
</dbReference>
<dbReference type="RefSeq" id="WP_064123099.1">
    <property type="nucleotide sequence ID" value="NZ_CP015243.1"/>
</dbReference>
<feature type="domain" description="Aerobactin siderophore biosynthesis IucA/IucC N-terminal" evidence="2">
    <location>
        <begin position="161"/>
        <end position="403"/>
    </location>
</feature>
<gene>
    <name evidence="4" type="ORF">A5892_12590</name>
</gene>
<evidence type="ECO:0000259" key="3">
    <source>
        <dbReference type="Pfam" id="PF06276"/>
    </source>
</evidence>